<dbReference type="EMBL" id="ABDF02000006">
    <property type="protein sequence ID" value="EHK22351.1"/>
    <property type="molecule type" value="Genomic_DNA"/>
</dbReference>
<name>G9MTK0_HYPVG</name>
<dbReference type="Proteomes" id="UP000007115">
    <property type="component" value="Unassembled WGS sequence"/>
</dbReference>
<sequence>MACTSTSYLSLELRYIGSAGAARQRHGHLDASRHYEYKRASSPLGIAIRVVRLAPPLRVQTHISFQAWSSSNHLQGLGNGYRSRGTAPSTAIFLTASFANGVSANQSLGILTCSRCIPSRECLRTGLSQGYGTCMYSKPKAITHALHLQMYTKSPHFKTLNPQAVARVLEGIHKTTRRTVTGLDELRQVRASSAPSLSNGTNAAGFDFRERIFQCLFRAAGKPTYAVWINLQQCQGQGCCSWLFESGQRDTMNAVPSSPSEALQSPARLHQPGTAKLLPSPETRQ</sequence>
<dbReference type="GeneID" id="25796130"/>
<dbReference type="HOGENOM" id="CLU_976804_0_0_1"/>
<feature type="region of interest" description="Disordered" evidence="1">
    <location>
        <begin position="251"/>
        <end position="285"/>
    </location>
</feature>
<comment type="caution">
    <text evidence="2">The sequence shown here is derived from an EMBL/GenBank/DDBJ whole genome shotgun (WGS) entry which is preliminary data.</text>
</comment>
<reference evidence="2 3" key="1">
    <citation type="journal article" date="2011" name="Genome Biol.">
        <title>Comparative genome sequence analysis underscores mycoparasitism as the ancestral life style of Trichoderma.</title>
        <authorList>
            <person name="Kubicek C.P."/>
            <person name="Herrera-Estrella A."/>
            <person name="Seidl-Seiboth V."/>
            <person name="Martinez D.A."/>
            <person name="Druzhinina I.S."/>
            <person name="Thon M."/>
            <person name="Zeilinger S."/>
            <person name="Casas-Flores S."/>
            <person name="Horwitz B.A."/>
            <person name="Mukherjee P.K."/>
            <person name="Mukherjee M."/>
            <person name="Kredics L."/>
            <person name="Alcaraz L.D."/>
            <person name="Aerts A."/>
            <person name="Antal Z."/>
            <person name="Atanasova L."/>
            <person name="Cervantes-Badillo M.G."/>
            <person name="Challacombe J."/>
            <person name="Chertkov O."/>
            <person name="McCluskey K."/>
            <person name="Coulpier F."/>
            <person name="Deshpande N."/>
            <person name="von Doehren H."/>
            <person name="Ebbole D.J."/>
            <person name="Esquivel-Naranjo E.U."/>
            <person name="Fekete E."/>
            <person name="Flipphi M."/>
            <person name="Glaser F."/>
            <person name="Gomez-Rodriguez E.Y."/>
            <person name="Gruber S."/>
            <person name="Han C."/>
            <person name="Henrissat B."/>
            <person name="Hermosa R."/>
            <person name="Hernandez-Onate M."/>
            <person name="Karaffa L."/>
            <person name="Kosti I."/>
            <person name="Le Crom S."/>
            <person name="Lindquist E."/>
            <person name="Lucas S."/>
            <person name="Luebeck M."/>
            <person name="Luebeck P.S."/>
            <person name="Margeot A."/>
            <person name="Metz B."/>
            <person name="Misra M."/>
            <person name="Nevalainen H."/>
            <person name="Omann M."/>
            <person name="Packer N."/>
            <person name="Perrone G."/>
            <person name="Uresti-Rivera E.E."/>
            <person name="Salamov A."/>
            <person name="Schmoll M."/>
            <person name="Seiboth B."/>
            <person name="Shapiro H."/>
            <person name="Sukno S."/>
            <person name="Tamayo-Ramos J.A."/>
            <person name="Tisch D."/>
            <person name="Wiest A."/>
            <person name="Wilkinson H.H."/>
            <person name="Zhang M."/>
            <person name="Coutinho P.M."/>
            <person name="Kenerley C.M."/>
            <person name="Monte E."/>
            <person name="Baker S.E."/>
            <person name="Grigoriev I.V."/>
        </authorList>
    </citation>
    <scope>NUCLEOTIDE SEQUENCE [LARGE SCALE GENOMIC DNA]</scope>
    <source>
        <strain evidence="3">Gv29-8 / FGSC 10586</strain>
    </source>
</reference>
<protein>
    <submittedName>
        <fullName evidence="2">Uncharacterized protein</fullName>
    </submittedName>
</protein>
<evidence type="ECO:0000313" key="2">
    <source>
        <dbReference type="EMBL" id="EHK22351.1"/>
    </source>
</evidence>
<gene>
    <name evidence="2" type="ORF">TRIVIDRAFT_60785</name>
</gene>
<evidence type="ECO:0000313" key="3">
    <source>
        <dbReference type="Proteomes" id="UP000007115"/>
    </source>
</evidence>
<organism evidence="2 3">
    <name type="scientific">Hypocrea virens (strain Gv29-8 / FGSC 10586)</name>
    <name type="common">Gliocladium virens</name>
    <name type="synonym">Trichoderma virens</name>
    <dbReference type="NCBI Taxonomy" id="413071"/>
    <lineage>
        <taxon>Eukaryota</taxon>
        <taxon>Fungi</taxon>
        <taxon>Dikarya</taxon>
        <taxon>Ascomycota</taxon>
        <taxon>Pezizomycotina</taxon>
        <taxon>Sordariomycetes</taxon>
        <taxon>Hypocreomycetidae</taxon>
        <taxon>Hypocreales</taxon>
        <taxon>Hypocreaceae</taxon>
        <taxon>Trichoderma</taxon>
    </lineage>
</organism>
<dbReference type="InParanoid" id="G9MTK0"/>
<accession>G9MTK0</accession>
<dbReference type="OrthoDB" id="10628554at2759"/>
<dbReference type="VEuPathDB" id="FungiDB:TRIVIDRAFT_60785"/>
<keyword evidence="3" id="KW-1185">Reference proteome</keyword>
<dbReference type="AlphaFoldDB" id="G9MTK0"/>
<proteinExistence type="predicted"/>
<dbReference type="RefSeq" id="XP_013956575.1">
    <property type="nucleotide sequence ID" value="XM_014101100.1"/>
</dbReference>
<feature type="compositionally biased region" description="Polar residues" evidence="1">
    <location>
        <begin position="251"/>
        <end position="263"/>
    </location>
</feature>
<evidence type="ECO:0000256" key="1">
    <source>
        <dbReference type="SAM" id="MobiDB-lite"/>
    </source>
</evidence>